<dbReference type="Gene3D" id="3.40.1440.10">
    <property type="entry name" value="GIY-YIG endonuclease"/>
    <property type="match status" value="1"/>
</dbReference>
<dbReference type="CDD" id="cd10451">
    <property type="entry name" value="GIY-YIG_LuxR_like"/>
    <property type="match status" value="1"/>
</dbReference>
<evidence type="ECO:0000313" key="2">
    <source>
        <dbReference type="Proteomes" id="UP000193427"/>
    </source>
</evidence>
<dbReference type="RefSeq" id="WP_085749508.1">
    <property type="nucleotide sequence ID" value="NZ_BSPR01000002.1"/>
</dbReference>
<dbReference type="KEGG" id="rgu:A4W93_04615"/>
<evidence type="ECO:0000313" key="1">
    <source>
        <dbReference type="EMBL" id="ARN19252.1"/>
    </source>
</evidence>
<accession>A0A1W6L4W1</accession>
<organism evidence="1 2">
    <name type="scientific">Piscinibacter gummiphilus</name>
    <dbReference type="NCBI Taxonomy" id="946333"/>
    <lineage>
        <taxon>Bacteria</taxon>
        <taxon>Pseudomonadati</taxon>
        <taxon>Pseudomonadota</taxon>
        <taxon>Betaproteobacteria</taxon>
        <taxon>Burkholderiales</taxon>
        <taxon>Sphaerotilaceae</taxon>
        <taxon>Piscinibacter</taxon>
    </lineage>
</organism>
<name>A0A1W6L4W1_9BURK</name>
<dbReference type="SUPFAM" id="SSF82771">
    <property type="entry name" value="GIY-YIG endonuclease"/>
    <property type="match status" value="1"/>
</dbReference>
<proteinExistence type="predicted"/>
<reference evidence="1 2" key="1">
    <citation type="submission" date="2016-04" db="EMBL/GenBank/DDBJ databases">
        <title>Complete genome sequence of natural rubber-degrading, novel Gram-negative bacterium, Rhizobacter gummiphilus strain NS21.</title>
        <authorList>
            <person name="Tabata M."/>
            <person name="Kasai D."/>
            <person name="Fukuda M."/>
        </authorList>
    </citation>
    <scope>NUCLEOTIDE SEQUENCE [LARGE SCALE GENOMIC DNA]</scope>
    <source>
        <strain evidence="1 2">NS21</strain>
    </source>
</reference>
<gene>
    <name evidence="1" type="ORF">A4W93_04615</name>
</gene>
<dbReference type="OrthoDB" id="9134286at2"/>
<dbReference type="Proteomes" id="UP000193427">
    <property type="component" value="Chromosome"/>
</dbReference>
<dbReference type="STRING" id="946333.A4W93_04615"/>
<dbReference type="InterPro" id="IPR035901">
    <property type="entry name" value="GIY-YIG_endonuc_sf"/>
</dbReference>
<dbReference type="EMBL" id="CP015118">
    <property type="protein sequence ID" value="ARN19252.1"/>
    <property type="molecule type" value="Genomic_DNA"/>
</dbReference>
<protein>
    <submittedName>
        <fullName evidence="1">Uncharacterized protein</fullName>
    </submittedName>
</protein>
<dbReference type="AlphaFoldDB" id="A0A1W6L4W1"/>
<keyword evidence="2" id="KW-1185">Reference proteome</keyword>
<sequence length="117" mass="13467">MSDRARQKELKLAYKLAHPPMGLFAIRNLATGRVFVDRSRNLTGSLNRHRMELQRGVHRNRDLMADWRTYGEAQFAFEVIERVAERTEPDFDYDAALDDCLAIWREGVPPGSPGSYT</sequence>